<dbReference type="VEuPathDB" id="TriTrypDB:C4B63_188g52"/>
<evidence type="ECO:0008006" key="5">
    <source>
        <dbReference type="Google" id="ProtNLM"/>
    </source>
</evidence>
<dbReference type="EMBL" id="PRFA01000188">
    <property type="protein sequence ID" value="PWU84984.1"/>
    <property type="molecule type" value="Genomic_DNA"/>
</dbReference>
<keyword evidence="1" id="KW-1133">Transmembrane helix</keyword>
<dbReference type="VEuPathDB" id="TriTrypDB:ECC02_007874"/>
<dbReference type="GO" id="GO:0005886">
    <property type="term" value="C:plasma membrane"/>
    <property type="evidence" value="ECO:0007669"/>
    <property type="project" value="TreeGrafter"/>
</dbReference>
<dbReference type="VEuPathDB" id="TriTrypDB:BCY84_15651"/>
<dbReference type="InterPro" id="IPR008710">
    <property type="entry name" value="Nicastrin"/>
</dbReference>
<dbReference type="PANTHER" id="PTHR21092">
    <property type="entry name" value="NICASTRIN"/>
    <property type="match status" value="1"/>
</dbReference>
<gene>
    <name evidence="3" type="ORF">C4B63_188g52</name>
</gene>
<sequence>MLRRRTVCMSGCPRGPTEWTSIFVLWIAAWLMTCGATAERGFSGDVPPAPHDAAYAAYFRNYAIMRPCIMKAVFMAVKSDDQSNNSVAYRGCSIADNAVVPHGLLLLHATEVAQASMDGCEDNAPSLQEIIRGLSIPDTVATSGIGLVLSTRDKDDYEEGGRKNRVKTNTHYDMTCFLAAVQHYNAVANKHTQGLMPPITAVAFSDDNRCCRFSGDRRSGEELLLPREVRSVYDFVILYFPSAATSSSGPANSDWTALMNAAEFNRIHWAEGRRYPQNVLETRNGMLLAELLSSPTRVRSCLEGPSPSCVPLSGWTVWTSTADMRWEWNETSLDFEKKTRKGAVALLVASTAVSLVQDATPGADCPASAIVATLSVLEALRRAGGEDSRDVYAFFFPGEHVGSIGSARFISDATMLECVHAGLSNCTALAYKENLNFTTVDFNAIDTFLVVDQVAYQDAPLYYHVDSRVGTTGSAQQQKAELEMEKSGVRRASTTRLPYSPITTLLDLLPAVMAGEKVFLTLTRYNTTFANPDVFTVVDKTAEHSALRPASVAEAADVMLRVLLPPTQNAAETPPVTSVNRSLVEQLWGCFTENLQCKFLSASNDVAEFMAPDYSVGDMANSRITDTQAAIEAALHRIGWTDVARSPAVPRSLRIPHGDWGATWEQDKDWMRLHNDSRYELHVMSFWRGNIGARSTMVGSETVSLIFLILSITATISLTLCIHVCVRK</sequence>
<keyword evidence="1" id="KW-0472">Membrane</keyword>
<feature type="transmembrane region" description="Helical" evidence="1">
    <location>
        <begin position="705"/>
        <end position="726"/>
    </location>
</feature>
<dbReference type="Pfam" id="PF05450">
    <property type="entry name" value="Nicastrin"/>
    <property type="match status" value="1"/>
</dbReference>
<dbReference type="VEuPathDB" id="TriTrypDB:TcCLB.509985.60"/>
<organism evidence="3 4">
    <name type="scientific">Trypanosoma cruzi</name>
    <dbReference type="NCBI Taxonomy" id="5693"/>
    <lineage>
        <taxon>Eukaryota</taxon>
        <taxon>Discoba</taxon>
        <taxon>Euglenozoa</taxon>
        <taxon>Kinetoplastea</taxon>
        <taxon>Metakinetoplastina</taxon>
        <taxon>Trypanosomatida</taxon>
        <taxon>Trypanosomatidae</taxon>
        <taxon>Trypanosoma</taxon>
        <taxon>Schizotrypanum</taxon>
    </lineage>
</organism>
<protein>
    <recommendedName>
        <fullName evidence="5">Nicastrin</fullName>
    </recommendedName>
</protein>
<evidence type="ECO:0000256" key="2">
    <source>
        <dbReference type="SAM" id="SignalP"/>
    </source>
</evidence>
<dbReference type="VEuPathDB" id="TriTrypDB:Tc_MARK_8380"/>
<dbReference type="VEuPathDB" id="TriTrypDB:TcG_05155"/>
<feature type="signal peptide" evidence="2">
    <location>
        <begin position="1"/>
        <end position="38"/>
    </location>
</feature>
<proteinExistence type="predicted"/>
<dbReference type="Proteomes" id="UP000246121">
    <property type="component" value="Unassembled WGS sequence"/>
</dbReference>
<reference evidence="3 4" key="1">
    <citation type="journal article" date="2018" name="Microb. Genom.">
        <title>Expanding an expanded genome: long-read sequencing of Trypanosoma cruzi.</title>
        <authorList>
            <person name="Berna L."/>
            <person name="Rodriguez M."/>
            <person name="Chiribao M.L."/>
            <person name="Parodi-Talice A."/>
            <person name="Pita S."/>
            <person name="Rijo G."/>
            <person name="Alvarez-Valin F."/>
            <person name="Robello C."/>
        </authorList>
    </citation>
    <scope>NUCLEOTIDE SEQUENCE [LARGE SCALE GENOMIC DNA]</scope>
    <source>
        <strain evidence="3 4">Dm28c</strain>
    </source>
</reference>
<dbReference type="AlphaFoldDB" id="A0A2V2ULQ7"/>
<accession>A0A2V2ULQ7</accession>
<dbReference type="Gene3D" id="3.40.630.10">
    <property type="entry name" value="Zn peptidases"/>
    <property type="match status" value="1"/>
</dbReference>
<dbReference type="VEuPathDB" id="TriTrypDB:TcCLB.507941.20"/>
<dbReference type="VEuPathDB" id="TriTrypDB:TCSYLVIO_009855"/>
<dbReference type="VEuPathDB" id="TriTrypDB:C3747_275g75"/>
<evidence type="ECO:0000256" key="1">
    <source>
        <dbReference type="SAM" id="Phobius"/>
    </source>
</evidence>
<feature type="chain" id="PRO_5016179869" description="Nicastrin" evidence="2">
    <location>
        <begin position="39"/>
        <end position="728"/>
    </location>
</feature>
<dbReference type="VEuPathDB" id="TriTrypDB:TcBrA4_0111830"/>
<name>A0A2V2ULQ7_TRYCR</name>
<dbReference type="VEuPathDB" id="TriTrypDB:Tc_MARK_8381"/>
<dbReference type="VEuPathDB" id="TriTrypDB:TcCL_NonESM06319"/>
<dbReference type="SUPFAM" id="SSF53187">
    <property type="entry name" value="Zn-dependent exopeptidases"/>
    <property type="match status" value="1"/>
</dbReference>
<keyword evidence="2" id="KW-0732">Signal</keyword>
<dbReference type="PANTHER" id="PTHR21092:SF0">
    <property type="entry name" value="NICASTRIN"/>
    <property type="match status" value="1"/>
</dbReference>
<keyword evidence="1" id="KW-0812">Transmembrane</keyword>
<dbReference type="VEuPathDB" id="TriTrypDB:TCDM_07300"/>
<evidence type="ECO:0000313" key="4">
    <source>
        <dbReference type="Proteomes" id="UP000246121"/>
    </source>
</evidence>
<evidence type="ECO:0000313" key="3">
    <source>
        <dbReference type="EMBL" id="PWU84984.1"/>
    </source>
</evidence>
<comment type="caution">
    <text evidence="3">The sequence shown here is derived from an EMBL/GenBank/DDBJ whole genome shotgun (WGS) entry which is preliminary data.</text>
</comment>
<dbReference type="GO" id="GO:0016485">
    <property type="term" value="P:protein processing"/>
    <property type="evidence" value="ECO:0007669"/>
    <property type="project" value="InterPro"/>
</dbReference>